<protein>
    <submittedName>
        <fullName evidence="2">Putative intracellular protease/amidase (Putative glutaminase)</fullName>
        <ecNumber evidence="2">3.2.-.-</ecNumber>
    </submittedName>
</protein>
<dbReference type="InterPro" id="IPR029062">
    <property type="entry name" value="Class_I_gatase-like"/>
</dbReference>
<dbReference type="PANTHER" id="PTHR48094:SF12">
    <property type="entry name" value="PARKINSON DISEASE PROTEIN 7 HOMOLOG"/>
    <property type="match status" value="1"/>
</dbReference>
<dbReference type="GO" id="GO:0016798">
    <property type="term" value="F:hydrolase activity, acting on glycosyl bonds"/>
    <property type="evidence" value="ECO:0007669"/>
    <property type="project" value="UniProtKB-KW"/>
</dbReference>
<organism evidence="2 3">
    <name type="scientific">Mycoplasmopsis citelli</name>
    <dbReference type="NCBI Taxonomy" id="171281"/>
    <lineage>
        <taxon>Bacteria</taxon>
        <taxon>Bacillati</taxon>
        <taxon>Mycoplasmatota</taxon>
        <taxon>Mycoplasmoidales</taxon>
        <taxon>Metamycoplasmataceae</taxon>
        <taxon>Mycoplasmopsis</taxon>
    </lineage>
</organism>
<dbReference type="EC" id="3.2.-.-" evidence="2"/>
<dbReference type="SUPFAM" id="SSF52317">
    <property type="entry name" value="Class I glutamine amidotransferase-like"/>
    <property type="match status" value="1"/>
</dbReference>
<feature type="domain" description="DJ-1/PfpI" evidence="1">
    <location>
        <begin position="1"/>
        <end position="164"/>
    </location>
</feature>
<evidence type="ECO:0000313" key="2">
    <source>
        <dbReference type="EMBL" id="VEU74663.1"/>
    </source>
</evidence>
<dbReference type="KEGG" id="mcit:NCTC10181_00521"/>
<dbReference type="GO" id="GO:0008233">
    <property type="term" value="F:peptidase activity"/>
    <property type="evidence" value="ECO:0007669"/>
    <property type="project" value="UniProtKB-KW"/>
</dbReference>
<dbReference type="RefSeq" id="WP_129725472.1">
    <property type="nucleotide sequence ID" value="NZ_LR215036.1"/>
</dbReference>
<dbReference type="GO" id="GO:0005737">
    <property type="term" value="C:cytoplasm"/>
    <property type="evidence" value="ECO:0007669"/>
    <property type="project" value="TreeGrafter"/>
</dbReference>
<keyword evidence="3" id="KW-1185">Reference proteome</keyword>
<keyword evidence="2" id="KW-0326">Glycosidase</keyword>
<dbReference type="PANTHER" id="PTHR48094">
    <property type="entry name" value="PROTEIN/NUCLEIC ACID DEGLYCASE DJ-1-RELATED"/>
    <property type="match status" value="1"/>
</dbReference>
<name>A0A449B250_9BACT</name>
<dbReference type="AlphaFoldDB" id="A0A449B250"/>
<dbReference type="OrthoDB" id="9800516at2"/>
<evidence type="ECO:0000259" key="1">
    <source>
        <dbReference type="Pfam" id="PF01965"/>
    </source>
</evidence>
<evidence type="ECO:0000313" key="3">
    <source>
        <dbReference type="Proteomes" id="UP000290985"/>
    </source>
</evidence>
<proteinExistence type="predicted"/>
<dbReference type="InterPro" id="IPR002818">
    <property type="entry name" value="DJ-1/PfpI"/>
</dbReference>
<dbReference type="Pfam" id="PF01965">
    <property type="entry name" value="DJ-1_PfpI"/>
    <property type="match status" value="1"/>
</dbReference>
<sequence length="183" mass="20988">MKILVVLENRFNDIELTNPLSCLRRADEKLEIDYYHPSLKSIKSQYGLFEITNIKNLVNLDDYDLLFIPGGYAAQLLRSNEEALKLISTFKGPIAAICDAPNTLREHNLIDQNTPYSGYPSQWSEELRSLNYKPDYVTNLLKDKKLITARCADAGMQLGYELVEHFYGQKALEKVHLAMRTTK</sequence>
<keyword evidence="2" id="KW-0645">Protease</keyword>
<dbReference type="Proteomes" id="UP000290985">
    <property type="component" value="Chromosome"/>
</dbReference>
<dbReference type="Gene3D" id="3.40.50.880">
    <property type="match status" value="1"/>
</dbReference>
<dbReference type="GO" id="GO:0006508">
    <property type="term" value="P:proteolysis"/>
    <property type="evidence" value="ECO:0007669"/>
    <property type="project" value="UniProtKB-KW"/>
</dbReference>
<dbReference type="InterPro" id="IPR050325">
    <property type="entry name" value="Prot/Nucl_acid_deglycase"/>
</dbReference>
<gene>
    <name evidence="2" type="primary">yfkM</name>
    <name evidence="2" type="ORF">NCTC10181_00521</name>
</gene>
<dbReference type="EMBL" id="LR215036">
    <property type="protein sequence ID" value="VEU74663.1"/>
    <property type="molecule type" value="Genomic_DNA"/>
</dbReference>
<keyword evidence="2" id="KW-0378">Hydrolase</keyword>
<accession>A0A449B250</accession>
<reference evidence="2 3" key="1">
    <citation type="submission" date="2019-01" db="EMBL/GenBank/DDBJ databases">
        <authorList>
            <consortium name="Pathogen Informatics"/>
        </authorList>
    </citation>
    <scope>NUCLEOTIDE SEQUENCE [LARGE SCALE GENOMIC DNA]</scope>
    <source>
        <strain evidence="2 3">NCTC10181</strain>
    </source>
</reference>